<comment type="caution">
    <text evidence="10">The sequence shown here is derived from an EMBL/GenBank/DDBJ whole genome shotgun (WGS) entry which is preliminary data.</text>
</comment>
<evidence type="ECO:0000313" key="10">
    <source>
        <dbReference type="EMBL" id="PWB08008.1"/>
    </source>
</evidence>
<dbReference type="UniPathway" id="UPA00031">
    <property type="reaction ID" value="UER00013"/>
</dbReference>
<evidence type="ECO:0000313" key="11">
    <source>
        <dbReference type="Proteomes" id="UP000244925"/>
    </source>
</evidence>
<dbReference type="PANTHER" id="PTHR21039:SF0">
    <property type="entry name" value="HISTIDINOL-PHOSPHATASE"/>
    <property type="match status" value="1"/>
</dbReference>
<reference evidence="11" key="1">
    <citation type="submission" date="2018-02" db="EMBL/GenBank/DDBJ databases">
        <authorList>
            <person name="Clavel T."/>
            <person name="Strowig T."/>
        </authorList>
    </citation>
    <scope>NUCLEOTIDE SEQUENCE [LARGE SCALE GENOMIC DNA]</scope>
    <source>
        <strain evidence="11">DSM 100764</strain>
    </source>
</reference>
<keyword evidence="4 8" id="KW-0028">Amino-acid biosynthesis</keyword>
<evidence type="ECO:0000259" key="9">
    <source>
        <dbReference type="Pfam" id="PF02811"/>
    </source>
</evidence>
<keyword evidence="5 8" id="KW-0378">Hydrolase</keyword>
<comment type="pathway">
    <text evidence="1 8">Amino-acid biosynthesis; L-histidine biosynthesis; L-histidine from 5-phospho-alpha-D-ribose 1-diphosphate: step 8/9.</text>
</comment>
<evidence type="ECO:0000256" key="8">
    <source>
        <dbReference type="RuleBase" id="RU366003"/>
    </source>
</evidence>
<dbReference type="EC" id="3.1.3.15" evidence="3 8"/>
<dbReference type="GO" id="GO:0004401">
    <property type="term" value="F:histidinol-phosphatase activity"/>
    <property type="evidence" value="ECO:0007669"/>
    <property type="project" value="UniProtKB-UniRule"/>
</dbReference>
<sequence length="273" mass="31096">MMTNNDISDIARQTDDYCFHSHTQFCDGRATMAEMAEAALNAGMKHYGFTPHSPITVESSCNMSRDSVGYYLAECDRLKDLYAGRMDIYAGMEIDYLGPQWGPASDYFQSLPLDYRIGSIHFVPTQKGEYVDIDGRFENFKWKMQEFFDNDIRWVTEQYFSQTHAMIDAGGFNIIGHFDKVGHNASHFRPGIEDESWFDTLLDGVIDHIAASGIIAEVNTKALADHHRTFPNRRLWHRLKKAGIPLIVNSDAHYPDLINAGRAETIRLLKSID</sequence>
<evidence type="ECO:0000256" key="2">
    <source>
        <dbReference type="ARBA" id="ARBA00009152"/>
    </source>
</evidence>
<comment type="catalytic activity">
    <reaction evidence="7 8">
        <text>L-histidinol phosphate + H2O = L-histidinol + phosphate</text>
        <dbReference type="Rhea" id="RHEA:14465"/>
        <dbReference type="ChEBI" id="CHEBI:15377"/>
        <dbReference type="ChEBI" id="CHEBI:43474"/>
        <dbReference type="ChEBI" id="CHEBI:57699"/>
        <dbReference type="ChEBI" id="CHEBI:57980"/>
        <dbReference type="EC" id="3.1.3.15"/>
    </reaction>
</comment>
<dbReference type="InterPro" id="IPR004013">
    <property type="entry name" value="PHP_dom"/>
</dbReference>
<dbReference type="InterPro" id="IPR010140">
    <property type="entry name" value="Histidinol_P_phosphatase_HisJ"/>
</dbReference>
<gene>
    <name evidence="10" type="ORF">C5O25_05280</name>
</gene>
<dbReference type="InterPro" id="IPR016195">
    <property type="entry name" value="Pol/histidinol_Pase-like"/>
</dbReference>
<dbReference type="RefSeq" id="WP_107035692.1">
    <property type="nucleotide sequence ID" value="NZ_CAONGC010000023.1"/>
</dbReference>
<dbReference type="GO" id="GO:0005737">
    <property type="term" value="C:cytoplasm"/>
    <property type="evidence" value="ECO:0007669"/>
    <property type="project" value="TreeGrafter"/>
</dbReference>
<keyword evidence="11" id="KW-1185">Reference proteome</keyword>
<evidence type="ECO:0000256" key="6">
    <source>
        <dbReference type="ARBA" id="ARBA00023102"/>
    </source>
</evidence>
<evidence type="ECO:0000256" key="4">
    <source>
        <dbReference type="ARBA" id="ARBA00022605"/>
    </source>
</evidence>
<dbReference type="PANTHER" id="PTHR21039">
    <property type="entry name" value="HISTIDINOL PHOSPHATASE-RELATED"/>
    <property type="match status" value="1"/>
</dbReference>
<evidence type="ECO:0000256" key="7">
    <source>
        <dbReference type="ARBA" id="ARBA00049158"/>
    </source>
</evidence>
<dbReference type="Gene3D" id="3.20.20.140">
    <property type="entry name" value="Metal-dependent hydrolases"/>
    <property type="match status" value="1"/>
</dbReference>
<comment type="similarity">
    <text evidence="2 8">Belongs to the PHP hydrolase family. HisK subfamily.</text>
</comment>
<dbReference type="Proteomes" id="UP000244925">
    <property type="component" value="Unassembled WGS sequence"/>
</dbReference>
<dbReference type="GeneID" id="93423889"/>
<dbReference type="GO" id="GO:0000105">
    <property type="term" value="P:L-histidine biosynthetic process"/>
    <property type="evidence" value="ECO:0007669"/>
    <property type="project" value="UniProtKB-UniRule"/>
</dbReference>
<dbReference type="AlphaFoldDB" id="A0A2V1IY11"/>
<dbReference type="NCBIfam" id="TIGR01856">
    <property type="entry name" value="hisJ_fam"/>
    <property type="match status" value="1"/>
</dbReference>
<dbReference type="Pfam" id="PF02811">
    <property type="entry name" value="PHP"/>
    <property type="match status" value="1"/>
</dbReference>
<proteinExistence type="inferred from homology"/>
<feature type="domain" description="PHP" evidence="9">
    <location>
        <begin position="19"/>
        <end position="220"/>
    </location>
</feature>
<dbReference type="EMBL" id="PUBV01000008">
    <property type="protein sequence ID" value="PWB08008.1"/>
    <property type="molecule type" value="Genomic_DNA"/>
</dbReference>
<evidence type="ECO:0000256" key="3">
    <source>
        <dbReference type="ARBA" id="ARBA00013085"/>
    </source>
</evidence>
<name>A0A2V1IY11_9BACT</name>
<dbReference type="CDD" id="cd12110">
    <property type="entry name" value="PHP_HisPPase_Hisj_like"/>
    <property type="match status" value="1"/>
</dbReference>
<keyword evidence="6 8" id="KW-0368">Histidine biosynthesis</keyword>
<accession>A0A2V1IY11</accession>
<dbReference type="SUPFAM" id="SSF89550">
    <property type="entry name" value="PHP domain-like"/>
    <property type="match status" value="1"/>
</dbReference>
<evidence type="ECO:0000256" key="5">
    <source>
        <dbReference type="ARBA" id="ARBA00022801"/>
    </source>
</evidence>
<evidence type="ECO:0000256" key="1">
    <source>
        <dbReference type="ARBA" id="ARBA00004970"/>
    </source>
</evidence>
<protein>
    <recommendedName>
        <fullName evidence="3 8">Histidinol-phosphatase</fullName>
        <shortName evidence="8">HolPase</shortName>
        <ecNumber evidence="3 8">3.1.3.15</ecNumber>
    </recommendedName>
</protein>
<organism evidence="10 11">
    <name type="scientific">Paramuribaculum intestinale</name>
    <dbReference type="NCBI Taxonomy" id="2094151"/>
    <lineage>
        <taxon>Bacteria</taxon>
        <taxon>Pseudomonadati</taxon>
        <taxon>Bacteroidota</taxon>
        <taxon>Bacteroidia</taxon>
        <taxon>Bacteroidales</taxon>
        <taxon>Muribaculaceae</taxon>
        <taxon>Paramuribaculum</taxon>
    </lineage>
</organism>